<evidence type="ECO:0000313" key="2">
    <source>
        <dbReference type="Proteomes" id="UP001190700"/>
    </source>
</evidence>
<accession>A0AAE0BLJ6</accession>
<dbReference type="AlphaFoldDB" id="A0AAE0BLJ6"/>
<evidence type="ECO:0008006" key="3">
    <source>
        <dbReference type="Google" id="ProtNLM"/>
    </source>
</evidence>
<dbReference type="InterPro" id="IPR052654">
    <property type="entry name" value="CS_Sulfotransferase"/>
</dbReference>
<reference evidence="1 2" key="1">
    <citation type="journal article" date="2015" name="Genome Biol. Evol.">
        <title>Comparative Genomics of a Bacterivorous Green Alga Reveals Evolutionary Causalities and Consequences of Phago-Mixotrophic Mode of Nutrition.</title>
        <authorList>
            <person name="Burns J.A."/>
            <person name="Paasch A."/>
            <person name="Narechania A."/>
            <person name="Kim E."/>
        </authorList>
    </citation>
    <scope>NUCLEOTIDE SEQUENCE [LARGE SCALE GENOMIC DNA]</scope>
    <source>
        <strain evidence="1 2">PLY_AMNH</strain>
    </source>
</reference>
<evidence type="ECO:0000313" key="1">
    <source>
        <dbReference type="EMBL" id="KAK3237964.1"/>
    </source>
</evidence>
<protein>
    <recommendedName>
        <fullName evidence="3">Sulfotransferase</fullName>
    </recommendedName>
</protein>
<dbReference type="PANTHER" id="PTHR15723:SF0">
    <property type="entry name" value="CARBOHYDRATE SULFOTRANSFERASE 15"/>
    <property type="match status" value="1"/>
</dbReference>
<organism evidence="1 2">
    <name type="scientific">Cymbomonas tetramitiformis</name>
    <dbReference type="NCBI Taxonomy" id="36881"/>
    <lineage>
        <taxon>Eukaryota</taxon>
        <taxon>Viridiplantae</taxon>
        <taxon>Chlorophyta</taxon>
        <taxon>Pyramimonadophyceae</taxon>
        <taxon>Pyramimonadales</taxon>
        <taxon>Pyramimonadaceae</taxon>
        <taxon>Cymbomonas</taxon>
    </lineage>
</organism>
<comment type="caution">
    <text evidence="1">The sequence shown here is derived from an EMBL/GenBank/DDBJ whole genome shotgun (WGS) entry which is preliminary data.</text>
</comment>
<name>A0AAE0BLJ6_9CHLO</name>
<dbReference type="EMBL" id="LGRX02034381">
    <property type="protein sequence ID" value="KAK3237964.1"/>
    <property type="molecule type" value="Genomic_DNA"/>
</dbReference>
<dbReference type="GO" id="GO:0050659">
    <property type="term" value="F:N-acetylgalactosamine 4-sulfate 6-O-sulfotransferase activity"/>
    <property type="evidence" value="ECO:0007669"/>
    <property type="project" value="TreeGrafter"/>
</dbReference>
<keyword evidence="2" id="KW-1185">Reference proteome</keyword>
<proteinExistence type="predicted"/>
<dbReference type="PANTHER" id="PTHR15723">
    <property type="entry name" value="CARBOHYDRATE SULFOTRANSFERASE 15"/>
    <property type="match status" value="1"/>
</dbReference>
<dbReference type="SUPFAM" id="SSF52540">
    <property type="entry name" value="P-loop containing nucleoside triphosphate hydrolases"/>
    <property type="match status" value="1"/>
</dbReference>
<dbReference type="GO" id="GO:0019319">
    <property type="term" value="P:hexose biosynthetic process"/>
    <property type="evidence" value="ECO:0007669"/>
    <property type="project" value="TreeGrafter"/>
</dbReference>
<dbReference type="InterPro" id="IPR027417">
    <property type="entry name" value="P-loop_NTPase"/>
</dbReference>
<feature type="non-terminal residue" evidence="1">
    <location>
        <position position="240"/>
    </location>
</feature>
<dbReference type="Proteomes" id="UP001190700">
    <property type="component" value="Unassembled WGS sequence"/>
</dbReference>
<gene>
    <name evidence="1" type="ORF">CYMTET_51991</name>
</gene>
<sequence length="240" mass="27306">MAARRFHREINGLFDSMKRDRPLPGRRHGALARAKSRDTAVRHNSSAGKFQYGPAIAVNQTCATPNQLNDMRRMWPDVFSTLPHHFEDDTRNPCLLRRGKRVCLPYFYLIGATKSGTTDMYWKLMAHPEIRPPMKAGCQLGQNDTWASCGSKSELRPKGAVGKKTCSCIKELHWWNKAFRDSTSTFESYTSNFNALAQILNHHPETVTGDFTPMVHSNFIRGFKTTHAFHLPQILYAVNP</sequence>
<dbReference type="Gene3D" id="3.40.50.300">
    <property type="entry name" value="P-loop containing nucleotide triphosphate hydrolases"/>
    <property type="match status" value="1"/>
</dbReference>